<proteinExistence type="predicted"/>
<organism evidence="1">
    <name type="scientific">Arundo donax</name>
    <name type="common">Giant reed</name>
    <name type="synonym">Donax arundinaceus</name>
    <dbReference type="NCBI Taxonomy" id="35708"/>
    <lineage>
        <taxon>Eukaryota</taxon>
        <taxon>Viridiplantae</taxon>
        <taxon>Streptophyta</taxon>
        <taxon>Embryophyta</taxon>
        <taxon>Tracheophyta</taxon>
        <taxon>Spermatophyta</taxon>
        <taxon>Magnoliopsida</taxon>
        <taxon>Liliopsida</taxon>
        <taxon>Poales</taxon>
        <taxon>Poaceae</taxon>
        <taxon>PACMAD clade</taxon>
        <taxon>Arundinoideae</taxon>
        <taxon>Arundineae</taxon>
        <taxon>Arundo</taxon>
    </lineage>
</organism>
<reference evidence="1" key="2">
    <citation type="journal article" date="2015" name="Data Brief">
        <title>Shoot transcriptome of the giant reed, Arundo donax.</title>
        <authorList>
            <person name="Barrero R.A."/>
            <person name="Guerrero F.D."/>
            <person name="Moolhuijzen P."/>
            <person name="Goolsby J.A."/>
            <person name="Tidwell J."/>
            <person name="Bellgard S.E."/>
            <person name="Bellgard M.I."/>
        </authorList>
    </citation>
    <scope>NUCLEOTIDE SEQUENCE</scope>
    <source>
        <tissue evidence="1">Shoot tissue taken approximately 20 cm above the soil surface</tissue>
    </source>
</reference>
<dbReference type="AlphaFoldDB" id="A0A0A9FA67"/>
<dbReference type="EMBL" id="GBRH01188664">
    <property type="protein sequence ID" value="JAE09232.1"/>
    <property type="molecule type" value="Transcribed_RNA"/>
</dbReference>
<protein>
    <submittedName>
        <fullName evidence="1">Uncharacterized protein</fullName>
    </submittedName>
</protein>
<name>A0A0A9FA67_ARUDO</name>
<sequence length="36" mass="4272">MMMERLISQKLGLSHQADHEYSGNYHPLTCRYAPHR</sequence>
<accession>A0A0A9FA67</accession>
<reference evidence="1" key="1">
    <citation type="submission" date="2014-09" db="EMBL/GenBank/DDBJ databases">
        <authorList>
            <person name="Magalhaes I.L.F."/>
            <person name="Oliveira U."/>
            <person name="Santos F.R."/>
            <person name="Vidigal T.H.D.A."/>
            <person name="Brescovit A.D."/>
            <person name="Santos A.J."/>
        </authorList>
    </citation>
    <scope>NUCLEOTIDE SEQUENCE</scope>
    <source>
        <tissue evidence="1">Shoot tissue taken approximately 20 cm above the soil surface</tissue>
    </source>
</reference>
<evidence type="ECO:0000313" key="1">
    <source>
        <dbReference type="EMBL" id="JAE09232.1"/>
    </source>
</evidence>